<dbReference type="Proteomes" id="UP000249218">
    <property type="component" value="Unassembled WGS sequence"/>
</dbReference>
<evidence type="ECO:0000256" key="1">
    <source>
        <dbReference type="SAM" id="MobiDB-lite"/>
    </source>
</evidence>
<gene>
    <name evidence="2" type="primary">HaOG217181</name>
    <name evidence="2" type="ORF">B5X24_HaOG217181</name>
</gene>
<feature type="compositionally biased region" description="Low complexity" evidence="1">
    <location>
        <begin position="15"/>
        <end position="33"/>
    </location>
</feature>
<dbReference type="EMBL" id="KZ150702">
    <property type="protein sequence ID" value="PZC70378.1"/>
    <property type="molecule type" value="Genomic_DNA"/>
</dbReference>
<feature type="region of interest" description="Disordered" evidence="1">
    <location>
        <begin position="1"/>
        <end position="38"/>
    </location>
</feature>
<sequence>MSLLRSPPTGGLSTSDPNINSSVSDSSTSTAAPNVTMRSNFKRIRLDDSECTSFDLFKEEMMEMLNNWKKQQDLKLDKLDTRLAKFECLEKGLTEIKTGIKSSNR</sequence>
<accession>A0A2W1B1Q0</accession>
<evidence type="ECO:0000313" key="3">
    <source>
        <dbReference type="Proteomes" id="UP000249218"/>
    </source>
</evidence>
<keyword evidence="3" id="KW-1185">Reference proteome</keyword>
<dbReference type="AlphaFoldDB" id="A0A2W1B1Q0"/>
<proteinExistence type="predicted"/>
<name>A0A2W1B1Q0_HELAM</name>
<reference evidence="2 3" key="1">
    <citation type="journal article" date="2017" name="BMC Biol.">
        <title>Genomic innovations, transcriptional plasticity and gene loss underlying the evolution and divergence of two highly polyphagous and invasive Helicoverpa pest species.</title>
        <authorList>
            <person name="Pearce S.L."/>
            <person name="Clarke D.F."/>
            <person name="East P.D."/>
            <person name="Elfekih S."/>
            <person name="Gordon K.H."/>
            <person name="Jermiin L.S."/>
            <person name="McGaughran A."/>
            <person name="Oakeshott J.G."/>
            <person name="Papanikolaou A."/>
            <person name="Perera O.P."/>
            <person name="Rane R.V."/>
            <person name="Richards S."/>
            <person name="Tay W.T."/>
            <person name="Walsh T.K."/>
            <person name="Anderson A."/>
            <person name="Anderson C.J."/>
            <person name="Asgari S."/>
            <person name="Board P.G."/>
            <person name="Bretschneider A."/>
            <person name="Campbell P.M."/>
            <person name="Chertemps T."/>
            <person name="Christeller J.T."/>
            <person name="Coppin C.W."/>
            <person name="Downes S.J."/>
            <person name="Duan G."/>
            <person name="Farnsworth C.A."/>
            <person name="Good R.T."/>
            <person name="Han L.B."/>
            <person name="Han Y.C."/>
            <person name="Hatje K."/>
            <person name="Horne I."/>
            <person name="Huang Y.P."/>
            <person name="Hughes D.S."/>
            <person name="Jacquin-Joly E."/>
            <person name="James W."/>
            <person name="Jhangiani S."/>
            <person name="Kollmar M."/>
            <person name="Kuwar S.S."/>
            <person name="Li S."/>
            <person name="Liu N.Y."/>
            <person name="Maibeche M.T."/>
            <person name="Miller J.R."/>
            <person name="Montagne N."/>
            <person name="Perry T."/>
            <person name="Qu J."/>
            <person name="Song S.V."/>
            <person name="Sutton G.G."/>
            <person name="Vogel H."/>
            <person name="Walenz B.P."/>
            <person name="Xu W."/>
            <person name="Zhang H.J."/>
            <person name="Zou Z."/>
            <person name="Batterham P."/>
            <person name="Edwards O.R."/>
            <person name="Feyereisen R."/>
            <person name="Gibbs R.A."/>
            <person name="Heckel D.G."/>
            <person name="McGrath A."/>
            <person name="Robin C."/>
            <person name="Scherer S.E."/>
            <person name="Worley K.C."/>
            <person name="Wu Y.D."/>
        </authorList>
    </citation>
    <scope>NUCLEOTIDE SEQUENCE [LARGE SCALE GENOMIC DNA]</scope>
    <source>
        <strain evidence="2">Harm_GR_Male_#8</strain>
        <tissue evidence="2">Whole organism</tissue>
    </source>
</reference>
<evidence type="ECO:0000313" key="2">
    <source>
        <dbReference type="EMBL" id="PZC70378.1"/>
    </source>
</evidence>
<protein>
    <submittedName>
        <fullName evidence="2">Uncharacterized protein</fullName>
    </submittedName>
</protein>
<organism evidence="2 3">
    <name type="scientific">Helicoverpa armigera</name>
    <name type="common">Cotton bollworm</name>
    <name type="synonym">Heliothis armigera</name>
    <dbReference type="NCBI Taxonomy" id="29058"/>
    <lineage>
        <taxon>Eukaryota</taxon>
        <taxon>Metazoa</taxon>
        <taxon>Ecdysozoa</taxon>
        <taxon>Arthropoda</taxon>
        <taxon>Hexapoda</taxon>
        <taxon>Insecta</taxon>
        <taxon>Pterygota</taxon>
        <taxon>Neoptera</taxon>
        <taxon>Endopterygota</taxon>
        <taxon>Lepidoptera</taxon>
        <taxon>Glossata</taxon>
        <taxon>Ditrysia</taxon>
        <taxon>Noctuoidea</taxon>
        <taxon>Noctuidae</taxon>
        <taxon>Heliothinae</taxon>
        <taxon>Helicoverpa</taxon>
    </lineage>
</organism>